<keyword evidence="3" id="KW-1185">Reference proteome</keyword>
<accession>A0A9N9FI86</accession>
<protein>
    <submittedName>
        <fullName evidence="2">15962_t:CDS:1</fullName>
    </submittedName>
</protein>
<feature type="compositionally biased region" description="Basic and acidic residues" evidence="1">
    <location>
        <begin position="8"/>
        <end position="20"/>
    </location>
</feature>
<comment type="caution">
    <text evidence="2">The sequence shown here is derived from an EMBL/GenBank/DDBJ whole genome shotgun (WGS) entry which is preliminary data.</text>
</comment>
<reference evidence="2" key="1">
    <citation type="submission" date="2021-06" db="EMBL/GenBank/DDBJ databases">
        <authorList>
            <person name="Kallberg Y."/>
            <person name="Tangrot J."/>
            <person name="Rosling A."/>
        </authorList>
    </citation>
    <scope>NUCLEOTIDE SEQUENCE</scope>
    <source>
        <strain evidence="2">FL966</strain>
    </source>
</reference>
<proteinExistence type="predicted"/>
<evidence type="ECO:0000313" key="2">
    <source>
        <dbReference type="EMBL" id="CAG8534956.1"/>
    </source>
</evidence>
<name>A0A9N9FI86_9GLOM</name>
<organism evidence="2 3">
    <name type="scientific">Cetraspora pellucida</name>
    <dbReference type="NCBI Taxonomy" id="1433469"/>
    <lineage>
        <taxon>Eukaryota</taxon>
        <taxon>Fungi</taxon>
        <taxon>Fungi incertae sedis</taxon>
        <taxon>Mucoromycota</taxon>
        <taxon>Glomeromycotina</taxon>
        <taxon>Glomeromycetes</taxon>
        <taxon>Diversisporales</taxon>
        <taxon>Gigasporaceae</taxon>
        <taxon>Cetraspora</taxon>
    </lineage>
</organism>
<feature type="region of interest" description="Disordered" evidence="1">
    <location>
        <begin position="1"/>
        <end position="21"/>
    </location>
</feature>
<evidence type="ECO:0000313" key="3">
    <source>
        <dbReference type="Proteomes" id="UP000789759"/>
    </source>
</evidence>
<dbReference type="AlphaFoldDB" id="A0A9N9FI86"/>
<sequence>MLPSITKNVEEKNNNNKSFDETVEEMEDGVVENIDELFDSGEFSCSFIGDAHEDFGKSSSDRDGEDEL</sequence>
<evidence type="ECO:0000256" key="1">
    <source>
        <dbReference type="SAM" id="MobiDB-lite"/>
    </source>
</evidence>
<gene>
    <name evidence="2" type="ORF">CPELLU_LOCUS4025</name>
</gene>
<dbReference type="Proteomes" id="UP000789759">
    <property type="component" value="Unassembled WGS sequence"/>
</dbReference>
<dbReference type="EMBL" id="CAJVQA010002050">
    <property type="protein sequence ID" value="CAG8534956.1"/>
    <property type="molecule type" value="Genomic_DNA"/>
</dbReference>